<organism evidence="2 3">
    <name type="scientific">Paracoccus nototheniae</name>
    <dbReference type="NCBI Taxonomy" id="2489002"/>
    <lineage>
        <taxon>Bacteria</taxon>
        <taxon>Pseudomonadati</taxon>
        <taxon>Pseudomonadota</taxon>
        <taxon>Alphaproteobacteria</taxon>
        <taxon>Rhodobacterales</taxon>
        <taxon>Paracoccaceae</taxon>
        <taxon>Paracoccus</taxon>
    </lineage>
</organism>
<dbReference type="PANTHER" id="PTHR33677">
    <property type="entry name" value="TRANSCRIPTIONAL REPRESSOR FRMR-RELATED"/>
    <property type="match status" value="1"/>
</dbReference>
<name>A0ABW4DT44_9RHOB</name>
<evidence type="ECO:0000313" key="2">
    <source>
        <dbReference type="EMBL" id="MFD1480872.1"/>
    </source>
</evidence>
<dbReference type="RefSeq" id="WP_131574210.1">
    <property type="nucleotide sequence ID" value="NZ_CBCSAJ010000021.1"/>
</dbReference>
<reference evidence="3" key="1">
    <citation type="journal article" date="2019" name="Int. J. Syst. Evol. Microbiol.">
        <title>The Global Catalogue of Microorganisms (GCM) 10K type strain sequencing project: providing services to taxonomists for standard genome sequencing and annotation.</title>
        <authorList>
            <consortium name="The Broad Institute Genomics Platform"/>
            <consortium name="The Broad Institute Genome Sequencing Center for Infectious Disease"/>
            <person name="Wu L."/>
            <person name="Ma J."/>
        </authorList>
    </citation>
    <scope>NUCLEOTIDE SEQUENCE [LARGE SCALE GENOMIC DNA]</scope>
    <source>
        <strain evidence="3">CCM 8875</strain>
    </source>
</reference>
<dbReference type="Pfam" id="PF02583">
    <property type="entry name" value="Trns_repr_metal"/>
    <property type="match status" value="1"/>
</dbReference>
<protein>
    <submittedName>
        <fullName evidence="2">Metal/formaldehyde-sensitive transcriptional repressor</fullName>
    </submittedName>
</protein>
<evidence type="ECO:0000313" key="3">
    <source>
        <dbReference type="Proteomes" id="UP001597302"/>
    </source>
</evidence>
<keyword evidence="3" id="KW-1185">Reference proteome</keyword>
<comment type="caution">
    <text evidence="2">The sequence shown here is derived from an EMBL/GenBank/DDBJ whole genome shotgun (WGS) entry which is preliminary data.</text>
</comment>
<proteinExistence type="inferred from homology"/>
<dbReference type="InterPro" id="IPR003735">
    <property type="entry name" value="Metal_Tscrpt_repr"/>
</dbReference>
<comment type="similarity">
    <text evidence="1">Belongs to the FrmR/RcnR family.</text>
</comment>
<dbReference type="CDD" id="cd10153">
    <property type="entry name" value="RcnR-FrmR-like_DUF156"/>
    <property type="match status" value="1"/>
</dbReference>
<evidence type="ECO:0000256" key="1">
    <source>
        <dbReference type="ARBA" id="ARBA00005260"/>
    </source>
</evidence>
<gene>
    <name evidence="2" type="ORF">ACFQ5P_06170</name>
</gene>
<dbReference type="Gene3D" id="1.20.58.1000">
    <property type="entry name" value="Metal-sensitive repressor, helix protomer"/>
    <property type="match status" value="1"/>
</dbReference>
<dbReference type="InterPro" id="IPR038390">
    <property type="entry name" value="Metal_Tscrpt_repr_sf"/>
</dbReference>
<sequence>MTHTIKNKSALLARIRRLRGQMDAVERMLDADAPCAEVLNLVASIRGATSGLTLELIEEHIRGHVADPDTDKDAERAKAAGELIGVIRTYLK</sequence>
<dbReference type="EMBL" id="JBHTOQ010000012">
    <property type="protein sequence ID" value="MFD1480872.1"/>
    <property type="molecule type" value="Genomic_DNA"/>
</dbReference>
<dbReference type="PANTHER" id="PTHR33677:SF5">
    <property type="entry name" value="TRANSCRIPTIONAL REPRESSOR FRMR"/>
    <property type="match status" value="1"/>
</dbReference>
<dbReference type="Proteomes" id="UP001597302">
    <property type="component" value="Unassembled WGS sequence"/>
</dbReference>
<accession>A0ABW4DT44</accession>